<evidence type="ECO:0000256" key="1">
    <source>
        <dbReference type="ARBA" id="ARBA00022741"/>
    </source>
</evidence>
<gene>
    <name evidence="2" type="ORF">ALAG00032_LOCUS14148</name>
</gene>
<dbReference type="GO" id="GO:0005525">
    <property type="term" value="F:GTP binding"/>
    <property type="evidence" value="ECO:0007669"/>
    <property type="project" value="InterPro"/>
</dbReference>
<dbReference type="PROSITE" id="PS51419">
    <property type="entry name" value="RAB"/>
    <property type="match status" value="1"/>
</dbReference>
<organism evidence="2">
    <name type="scientific">Aureoumbra lagunensis</name>
    <dbReference type="NCBI Taxonomy" id="44058"/>
    <lineage>
        <taxon>Eukaryota</taxon>
        <taxon>Sar</taxon>
        <taxon>Stramenopiles</taxon>
        <taxon>Ochrophyta</taxon>
        <taxon>Pelagophyceae</taxon>
        <taxon>Pelagomonadales</taxon>
        <taxon>Aureoumbra</taxon>
    </lineage>
</organism>
<dbReference type="Gene3D" id="3.40.50.300">
    <property type="entry name" value="P-loop containing nucleotide triphosphate hydrolases"/>
    <property type="match status" value="1"/>
</dbReference>
<dbReference type="PROSITE" id="PS00675">
    <property type="entry name" value="SIGMA54_INTERACT_1"/>
    <property type="match status" value="1"/>
</dbReference>
<reference evidence="2" key="1">
    <citation type="submission" date="2021-01" db="EMBL/GenBank/DDBJ databases">
        <authorList>
            <person name="Corre E."/>
            <person name="Pelletier E."/>
            <person name="Niang G."/>
            <person name="Scheremetjew M."/>
            <person name="Finn R."/>
            <person name="Kale V."/>
            <person name="Holt S."/>
            <person name="Cochrane G."/>
            <person name="Meng A."/>
            <person name="Brown T."/>
            <person name="Cohen L."/>
        </authorList>
    </citation>
    <scope>NUCLEOTIDE SEQUENCE</scope>
    <source>
        <strain evidence="2">CCMP1510</strain>
    </source>
</reference>
<dbReference type="PRINTS" id="PR00449">
    <property type="entry name" value="RASTRNSFRMNG"/>
</dbReference>
<dbReference type="SMART" id="SM00173">
    <property type="entry name" value="RAS"/>
    <property type="match status" value="1"/>
</dbReference>
<dbReference type="EMBL" id="HBIJ01021809">
    <property type="protein sequence ID" value="CAE0373347.1"/>
    <property type="molecule type" value="Transcribed_RNA"/>
</dbReference>
<dbReference type="InterPro" id="IPR005225">
    <property type="entry name" value="Small_GTP-bd"/>
</dbReference>
<name>A0A7S3K5P5_9STRA</name>
<dbReference type="SMART" id="SM00174">
    <property type="entry name" value="RHO"/>
    <property type="match status" value="1"/>
</dbReference>
<keyword evidence="1" id="KW-0547">Nucleotide-binding</keyword>
<sequence>MSSFSAAEVKLVLLGDSGVGKSSLAQRYVNKSFKEYSESTIGASFLSKMVEIDKKQFKVQIWDTAGQEKYHSLAPMYYRNALAAVLVFDITSIDSFDRLKKWVYELRDKGPSDLVLAVAGNKCDLHAARMVDTADAETYALSIGAIFFETSAKNDTKVNDLFTALCRSLPDESLNIRSDSTTAAEQFRLDTIGKKNKGGRSRCCS</sequence>
<dbReference type="InterPro" id="IPR027417">
    <property type="entry name" value="P-loop_NTPase"/>
</dbReference>
<dbReference type="SMART" id="SM00175">
    <property type="entry name" value="RAB"/>
    <property type="match status" value="1"/>
</dbReference>
<dbReference type="InterPro" id="IPR001806">
    <property type="entry name" value="Small_GTPase"/>
</dbReference>
<dbReference type="SMART" id="SM00176">
    <property type="entry name" value="RAN"/>
    <property type="match status" value="1"/>
</dbReference>
<dbReference type="NCBIfam" id="TIGR00231">
    <property type="entry name" value="small_GTP"/>
    <property type="match status" value="1"/>
</dbReference>
<proteinExistence type="predicted"/>
<dbReference type="AlphaFoldDB" id="A0A7S3K5P5"/>
<protein>
    <submittedName>
        <fullName evidence="2">Uncharacterized protein</fullName>
    </submittedName>
</protein>
<dbReference type="GO" id="GO:0003924">
    <property type="term" value="F:GTPase activity"/>
    <property type="evidence" value="ECO:0007669"/>
    <property type="project" value="InterPro"/>
</dbReference>
<dbReference type="InterPro" id="IPR025662">
    <property type="entry name" value="Sigma_54_int_dom_ATP-bd_1"/>
</dbReference>
<dbReference type="FunFam" id="3.40.50.300:FF:000808">
    <property type="entry name" value="Small GTP-binding protein, putative"/>
    <property type="match status" value="1"/>
</dbReference>
<dbReference type="Pfam" id="PF00071">
    <property type="entry name" value="Ras"/>
    <property type="match status" value="1"/>
</dbReference>
<dbReference type="PROSITE" id="PS51421">
    <property type="entry name" value="RAS"/>
    <property type="match status" value="1"/>
</dbReference>
<dbReference type="PANTHER" id="PTHR47978">
    <property type="match status" value="1"/>
</dbReference>
<evidence type="ECO:0000313" key="2">
    <source>
        <dbReference type="EMBL" id="CAE0373347.1"/>
    </source>
</evidence>
<dbReference type="CDD" id="cd01860">
    <property type="entry name" value="Rab5_related"/>
    <property type="match status" value="1"/>
</dbReference>
<accession>A0A7S3K5P5</accession>
<dbReference type="SUPFAM" id="SSF52540">
    <property type="entry name" value="P-loop containing nucleoside triphosphate hydrolases"/>
    <property type="match status" value="1"/>
</dbReference>